<dbReference type="EMBL" id="CM007371">
    <property type="protein sequence ID" value="OIW01418.1"/>
    <property type="molecule type" value="Genomic_DNA"/>
</dbReference>
<protein>
    <submittedName>
        <fullName evidence="1">Uncharacterized protein</fullName>
    </submittedName>
</protein>
<gene>
    <name evidence="1" type="ORF">TanjilG_25714</name>
</gene>
<evidence type="ECO:0000313" key="1">
    <source>
        <dbReference type="EMBL" id="OIW01418.1"/>
    </source>
</evidence>
<accession>A0A1J7H4I9</accession>
<name>A0A1J7H4I9_LUPAN</name>
<dbReference type="AlphaFoldDB" id="A0A1J7H4I9"/>
<proteinExistence type="predicted"/>
<keyword evidence="2" id="KW-1185">Reference proteome</keyword>
<dbReference type="Proteomes" id="UP000188354">
    <property type="component" value="Chromosome LG11"/>
</dbReference>
<sequence length="127" mass="14405">MRASNSGCVTIQSLGLSSGTTSPLHAHVARRQKIIISAMALRGTNAILGCQKSISKDSSRRVSSLLSDSEVKLQKLLLSNLKPKQNITFCYYQHNMAKRRTYIFINKEQTVMERDDQHTKRRNRKGR</sequence>
<reference evidence="1 2" key="1">
    <citation type="journal article" date="2017" name="Plant Biotechnol. J.">
        <title>A comprehensive draft genome sequence for lupin (Lupinus angustifolius), an emerging health food: insights into plant-microbe interactions and legume evolution.</title>
        <authorList>
            <person name="Hane J.K."/>
            <person name="Ming Y."/>
            <person name="Kamphuis L.G."/>
            <person name="Nelson M.N."/>
            <person name="Garg G."/>
            <person name="Atkins C.A."/>
            <person name="Bayer P.E."/>
            <person name="Bravo A."/>
            <person name="Bringans S."/>
            <person name="Cannon S."/>
            <person name="Edwards D."/>
            <person name="Foley R."/>
            <person name="Gao L.L."/>
            <person name="Harrison M.J."/>
            <person name="Huang W."/>
            <person name="Hurgobin B."/>
            <person name="Li S."/>
            <person name="Liu C.W."/>
            <person name="McGrath A."/>
            <person name="Morahan G."/>
            <person name="Murray J."/>
            <person name="Weller J."/>
            <person name="Jian J."/>
            <person name="Singh K.B."/>
        </authorList>
    </citation>
    <scope>NUCLEOTIDE SEQUENCE [LARGE SCALE GENOMIC DNA]</scope>
    <source>
        <strain evidence="2">cv. Tanjil</strain>
        <tissue evidence="1">Whole plant</tissue>
    </source>
</reference>
<organism evidence="1 2">
    <name type="scientific">Lupinus angustifolius</name>
    <name type="common">Narrow-leaved blue lupine</name>
    <dbReference type="NCBI Taxonomy" id="3871"/>
    <lineage>
        <taxon>Eukaryota</taxon>
        <taxon>Viridiplantae</taxon>
        <taxon>Streptophyta</taxon>
        <taxon>Embryophyta</taxon>
        <taxon>Tracheophyta</taxon>
        <taxon>Spermatophyta</taxon>
        <taxon>Magnoliopsida</taxon>
        <taxon>eudicotyledons</taxon>
        <taxon>Gunneridae</taxon>
        <taxon>Pentapetalae</taxon>
        <taxon>rosids</taxon>
        <taxon>fabids</taxon>
        <taxon>Fabales</taxon>
        <taxon>Fabaceae</taxon>
        <taxon>Papilionoideae</taxon>
        <taxon>50 kb inversion clade</taxon>
        <taxon>genistoids sensu lato</taxon>
        <taxon>core genistoids</taxon>
        <taxon>Genisteae</taxon>
        <taxon>Lupinus</taxon>
    </lineage>
</organism>
<dbReference type="Gramene" id="OIW01418">
    <property type="protein sequence ID" value="OIW01418"/>
    <property type="gene ID" value="TanjilG_25714"/>
</dbReference>
<evidence type="ECO:0000313" key="2">
    <source>
        <dbReference type="Proteomes" id="UP000188354"/>
    </source>
</evidence>